<proteinExistence type="predicted"/>
<organism evidence="2 3">
    <name type="scientific">Candidatus Kaiserbacteria bacterium CG10_big_fil_rev_8_21_14_0_10_59_10</name>
    <dbReference type="NCBI Taxonomy" id="1974612"/>
    <lineage>
        <taxon>Bacteria</taxon>
        <taxon>Candidatus Kaiseribacteriota</taxon>
    </lineage>
</organism>
<reference evidence="3" key="1">
    <citation type="submission" date="2017-09" db="EMBL/GenBank/DDBJ databases">
        <title>Depth-based differentiation of microbial function through sediment-hosted aquifers and enrichment of novel symbionts in the deep terrestrial subsurface.</title>
        <authorList>
            <person name="Probst A.J."/>
            <person name="Ladd B."/>
            <person name="Jarett J.K."/>
            <person name="Geller-Mcgrath D.E."/>
            <person name="Sieber C.M.K."/>
            <person name="Emerson J.B."/>
            <person name="Anantharaman K."/>
            <person name="Thomas B.C."/>
            <person name="Malmstrom R."/>
            <person name="Stieglmeier M."/>
            <person name="Klingl A."/>
            <person name="Woyke T."/>
            <person name="Ryan C.M."/>
            <person name="Banfield J.F."/>
        </authorList>
    </citation>
    <scope>NUCLEOTIDE SEQUENCE [LARGE SCALE GENOMIC DNA]</scope>
</reference>
<name>A0A2H0U7X3_9BACT</name>
<gene>
    <name evidence="2" type="ORF">COU20_01835</name>
</gene>
<accession>A0A2H0U7X3</accession>
<evidence type="ECO:0000313" key="3">
    <source>
        <dbReference type="Proteomes" id="UP000231379"/>
    </source>
</evidence>
<feature type="compositionally biased region" description="Gly residues" evidence="1">
    <location>
        <begin position="1"/>
        <end position="12"/>
    </location>
</feature>
<dbReference type="AlphaFoldDB" id="A0A2H0U7X3"/>
<dbReference type="EMBL" id="PFBM01000012">
    <property type="protein sequence ID" value="PIR82521.1"/>
    <property type="molecule type" value="Genomic_DNA"/>
</dbReference>
<comment type="caution">
    <text evidence="2">The sequence shown here is derived from an EMBL/GenBank/DDBJ whole genome shotgun (WGS) entry which is preliminary data.</text>
</comment>
<feature type="region of interest" description="Disordered" evidence="1">
    <location>
        <begin position="1"/>
        <end position="55"/>
    </location>
</feature>
<evidence type="ECO:0000313" key="2">
    <source>
        <dbReference type="EMBL" id="PIR82521.1"/>
    </source>
</evidence>
<sequence length="55" mass="6434">MATNGPKGGGRRGAVAKRDQVYNPRNRRWTKRGSDKKFMDQMSEKHRTFRGVRKK</sequence>
<dbReference type="Proteomes" id="UP000231379">
    <property type="component" value="Unassembled WGS sequence"/>
</dbReference>
<protein>
    <submittedName>
        <fullName evidence="2">Uncharacterized protein</fullName>
    </submittedName>
</protein>
<evidence type="ECO:0000256" key="1">
    <source>
        <dbReference type="SAM" id="MobiDB-lite"/>
    </source>
</evidence>
<feature type="compositionally biased region" description="Basic and acidic residues" evidence="1">
    <location>
        <begin position="32"/>
        <end position="46"/>
    </location>
</feature>